<organism evidence="2 3">
    <name type="scientific">Asanoa iriomotensis</name>
    <dbReference type="NCBI Taxonomy" id="234613"/>
    <lineage>
        <taxon>Bacteria</taxon>
        <taxon>Bacillati</taxon>
        <taxon>Actinomycetota</taxon>
        <taxon>Actinomycetes</taxon>
        <taxon>Micromonosporales</taxon>
        <taxon>Micromonosporaceae</taxon>
        <taxon>Asanoa</taxon>
    </lineage>
</organism>
<feature type="domain" description="Bacterial bifunctional deaminase-reductase C-terminal" evidence="1">
    <location>
        <begin position="3"/>
        <end position="158"/>
    </location>
</feature>
<comment type="caution">
    <text evidence="2">The sequence shown here is derived from an EMBL/GenBank/DDBJ whole genome shotgun (WGS) entry which is preliminary data.</text>
</comment>
<dbReference type="SUPFAM" id="SSF53597">
    <property type="entry name" value="Dihydrofolate reductase-like"/>
    <property type="match status" value="1"/>
</dbReference>
<gene>
    <name evidence="2" type="ORF">Air01nite_10870</name>
</gene>
<dbReference type="RefSeq" id="WP_203700694.1">
    <property type="nucleotide sequence ID" value="NZ_BAAALU010000005.1"/>
</dbReference>
<sequence>MGKVVLDVSMSLDGFATGPRVRPESPMGDGGERLHDWMSTDVEVRESVDARVGAAVVGRRTFDLGLGMWGGTPWPGVPTFVVTHRPEADFVGSNGGAFAFDGLAPAVQRAREAAGDKDVLVLGVDVSRQLLGSGLLDEVHLHLVPVLLGAGAPLFAGVRAELLPLGAPVGGAATHVRYRVAQ</sequence>
<dbReference type="Pfam" id="PF01872">
    <property type="entry name" value="RibD_C"/>
    <property type="match status" value="1"/>
</dbReference>
<dbReference type="PANTHER" id="PTHR38011">
    <property type="entry name" value="DIHYDROFOLATE REDUCTASE FAMILY PROTEIN (AFU_ORTHOLOGUE AFUA_8G06820)"/>
    <property type="match status" value="1"/>
</dbReference>
<dbReference type="Proteomes" id="UP000624325">
    <property type="component" value="Unassembled WGS sequence"/>
</dbReference>
<protein>
    <submittedName>
        <fullName evidence="2">Deaminase reductase</fullName>
    </submittedName>
</protein>
<evidence type="ECO:0000313" key="2">
    <source>
        <dbReference type="EMBL" id="GIF54992.1"/>
    </source>
</evidence>
<dbReference type="Gene3D" id="3.40.430.10">
    <property type="entry name" value="Dihydrofolate Reductase, subunit A"/>
    <property type="match status" value="1"/>
</dbReference>
<dbReference type="EMBL" id="BONC01000005">
    <property type="protein sequence ID" value="GIF54992.1"/>
    <property type="molecule type" value="Genomic_DNA"/>
</dbReference>
<dbReference type="InterPro" id="IPR024072">
    <property type="entry name" value="DHFR-like_dom_sf"/>
</dbReference>
<accession>A0ABQ4BWU2</accession>
<keyword evidence="3" id="KW-1185">Reference proteome</keyword>
<dbReference type="InterPro" id="IPR002734">
    <property type="entry name" value="RibDG_C"/>
</dbReference>
<evidence type="ECO:0000259" key="1">
    <source>
        <dbReference type="Pfam" id="PF01872"/>
    </source>
</evidence>
<proteinExistence type="predicted"/>
<reference evidence="2 3" key="1">
    <citation type="submission" date="2021-01" db="EMBL/GenBank/DDBJ databases">
        <title>Whole genome shotgun sequence of Asanoa iriomotensis NBRC 100142.</title>
        <authorList>
            <person name="Komaki H."/>
            <person name="Tamura T."/>
        </authorList>
    </citation>
    <scope>NUCLEOTIDE SEQUENCE [LARGE SCALE GENOMIC DNA]</scope>
    <source>
        <strain evidence="2 3">NBRC 100142</strain>
    </source>
</reference>
<name>A0ABQ4BWU2_9ACTN</name>
<dbReference type="InterPro" id="IPR050765">
    <property type="entry name" value="Riboflavin_Biosynth_HTPR"/>
</dbReference>
<dbReference type="PANTHER" id="PTHR38011:SF12">
    <property type="entry name" value="BIFUNCTIONAL DEAMINASE-REDUCTASE DOMAIN PROTEIN"/>
    <property type="match status" value="1"/>
</dbReference>
<evidence type="ECO:0000313" key="3">
    <source>
        <dbReference type="Proteomes" id="UP000624325"/>
    </source>
</evidence>